<name>A0A4R9B2M5_9MICO</name>
<dbReference type="GO" id="GO:0016020">
    <property type="term" value="C:membrane"/>
    <property type="evidence" value="ECO:0007669"/>
    <property type="project" value="InterPro"/>
</dbReference>
<sequence length="408" mass="45758">MASRKVQHQLRGRLQARELREDNHFKIAVYFADGPVNMYQMRQWYQPLATLAKTWPVLVLSRTGGGTLRLMNESPVPVAYARTVPQLEQIIAEQDIRIVFYVNQNPRNFQMMRYGRCWHVFINHGESDKMYMITNQFKAYDYSFVAGDAALARLDRVLWDYDFDKRAIKIGRPQADYFSGELPYTPDERQVVLYAPTWEGDRAAAAYGSVATHGVALVTALLASGTHRVIYRPHPRSGVVDHLYGAANKNIIAALAAANARDPRAQHVYDSGPDLGWQLAAADVAIVDISAMVYDRLATGKPLIVTRPVNPAAIIDTSGYLSDCEWLPAERADGVVAAVERLTHDDAAVERLQGWVQRYFGDTTPGVATQRLHVAVQHLMDEWDRFAAVPDVGIAHVRDPAMIARDEL</sequence>
<dbReference type="AlphaFoldDB" id="A0A4R9B2M5"/>
<dbReference type="Proteomes" id="UP000297983">
    <property type="component" value="Unassembled WGS sequence"/>
</dbReference>
<dbReference type="Gene3D" id="3.40.50.12580">
    <property type="match status" value="1"/>
</dbReference>
<reference evidence="1 2" key="1">
    <citation type="submission" date="2019-03" db="EMBL/GenBank/DDBJ databases">
        <title>Genomics of glacier-inhabiting Cryobacterium strains.</title>
        <authorList>
            <person name="Liu Q."/>
            <person name="Xin Y.-H."/>
        </authorList>
    </citation>
    <scope>NUCLEOTIDE SEQUENCE [LARGE SCALE GENOMIC DNA]</scope>
    <source>
        <strain evidence="1 2">Hz16</strain>
    </source>
</reference>
<evidence type="ECO:0000313" key="1">
    <source>
        <dbReference type="EMBL" id="TFD73767.1"/>
    </source>
</evidence>
<evidence type="ECO:0000313" key="2">
    <source>
        <dbReference type="Proteomes" id="UP000297983"/>
    </source>
</evidence>
<gene>
    <name evidence="1" type="ORF">E3T50_02295</name>
</gene>
<keyword evidence="2" id="KW-1185">Reference proteome</keyword>
<dbReference type="SUPFAM" id="SSF53756">
    <property type="entry name" value="UDP-Glycosyltransferase/glycogen phosphorylase"/>
    <property type="match status" value="1"/>
</dbReference>
<dbReference type="RefSeq" id="WP_134550354.1">
    <property type="nucleotide sequence ID" value="NZ_SOHL01000003.1"/>
</dbReference>
<dbReference type="EMBL" id="SOHL01000003">
    <property type="protein sequence ID" value="TFD73767.1"/>
    <property type="molecule type" value="Genomic_DNA"/>
</dbReference>
<accession>A0A4R9B2M5</accession>
<comment type="caution">
    <text evidence="1">The sequence shown here is derived from an EMBL/GenBank/DDBJ whole genome shotgun (WGS) entry which is preliminary data.</text>
</comment>
<dbReference type="Pfam" id="PF04464">
    <property type="entry name" value="Glyphos_transf"/>
    <property type="match status" value="1"/>
</dbReference>
<evidence type="ECO:0008006" key="3">
    <source>
        <dbReference type="Google" id="ProtNLM"/>
    </source>
</evidence>
<dbReference type="GO" id="GO:0047355">
    <property type="term" value="F:CDP-glycerol glycerophosphotransferase activity"/>
    <property type="evidence" value="ECO:0007669"/>
    <property type="project" value="InterPro"/>
</dbReference>
<organism evidence="1 2">
    <name type="scientific">Cryobacterium gelidum</name>
    <dbReference type="NCBI Taxonomy" id="1259164"/>
    <lineage>
        <taxon>Bacteria</taxon>
        <taxon>Bacillati</taxon>
        <taxon>Actinomycetota</taxon>
        <taxon>Actinomycetes</taxon>
        <taxon>Micrococcales</taxon>
        <taxon>Microbacteriaceae</taxon>
        <taxon>Cryobacterium</taxon>
    </lineage>
</organism>
<dbReference type="InterPro" id="IPR043148">
    <property type="entry name" value="TagF_C"/>
</dbReference>
<proteinExistence type="predicted"/>
<dbReference type="InterPro" id="IPR007554">
    <property type="entry name" value="Glycerophosphate_synth"/>
</dbReference>
<protein>
    <recommendedName>
        <fullName evidence="3">CDP-glycerol--glycerophosphate glycerophosphotransferase</fullName>
    </recommendedName>
</protein>